<comment type="similarity">
    <text evidence="1">Belongs to the AB hydrolase superfamily. AB hydrolase 4 family.</text>
</comment>
<feature type="compositionally biased region" description="Polar residues" evidence="2">
    <location>
        <begin position="1364"/>
        <end position="1376"/>
    </location>
</feature>
<feature type="transmembrane region" description="Helical" evidence="3">
    <location>
        <begin position="1668"/>
        <end position="1695"/>
    </location>
</feature>
<reference evidence="7" key="2">
    <citation type="journal article" date="2018" name="BMC Genomics">
        <title>A manually annotated Actinidia chinensis var. chinensis (kiwifruit) genome highlights the challenges associated with draft genomes and gene prediction in plants.</title>
        <authorList>
            <person name="Pilkington S.M."/>
            <person name="Crowhurst R."/>
            <person name="Hilario E."/>
            <person name="Nardozza S."/>
            <person name="Fraser L."/>
            <person name="Peng Y."/>
            <person name="Gunaseelan K."/>
            <person name="Simpson R."/>
            <person name="Tahir J."/>
            <person name="Deroles S.C."/>
            <person name="Templeton K."/>
            <person name="Luo Z."/>
            <person name="Davy M."/>
            <person name="Cheng C."/>
            <person name="McNeilage M."/>
            <person name="Scaglione D."/>
            <person name="Liu Y."/>
            <person name="Zhang Q."/>
            <person name="Datson P."/>
            <person name="De Silva N."/>
            <person name="Gardiner S.E."/>
            <person name="Bassett H."/>
            <person name="Chagne D."/>
            <person name="McCallum J."/>
            <person name="Dzierzon H."/>
            <person name="Deng C."/>
            <person name="Wang Y.Y."/>
            <person name="Barron L."/>
            <person name="Manako K."/>
            <person name="Bowen J."/>
            <person name="Foster T.M."/>
            <person name="Erridge Z.A."/>
            <person name="Tiffin H."/>
            <person name="Waite C.N."/>
            <person name="Davies K.M."/>
            <person name="Grierson E.P."/>
            <person name="Laing W.A."/>
            <person name="Kirk R."/>
            <person name="Chen X."/>
            <person name="Wood M."/>
            <person name="Montefiori M."/>
            <person name="Brummell D.A."/>
            <person name="Schwinn K.E."/>
            <person name="Catanach A."/>
            <person name="Fullerton C."/>
            <person name="Li D."/>
            <person name="Meiyalaghan S."/>
            <person name="Nieuwenhuizen N."/>
            <person name="Read N."/>
            <person name="Prakash R."/>
            <person name="Hunter D."/>
            <person name="Zhang H."/>
            <person name="McKenzie M."/>
            <person name="Knabel M."/>
            <person name="Harris A."/>
            <person name="Allan A.C."/>
            <person name="Gleave A."/>
            <person name="Chen A."/>
            <person name="Janssen B.J."/>
            <person name="Plunkett B."/>
            <person name="Ampomah-Dwamena C."/>
            <person name="Voogd C."/>
            <person name="Leif D."/>
            <person name="Lafferty D."/>
            <person name="Souleyre E.J.F."/>
            <person name="Varkonyi-Gasic E."/>
            <person name="Gambi F."/>
            <person name="Hanley J."/>
            <person name="Yao J.L."/>
            <person name="Cheung J."/>
            <person name="David K.M."/>
            <person name="Warren B."/>
            <person name="Marsh K."/>
            <person name="Snowden K.C."/>
            <person name="Lin-Wang K."/>
            <person name="Brian L."/>
            <person name="Martinez-Sanchez M."/>
            <person name="Wang M."/>
            <person name="Ileperuma N."/>
            <person name="Macnee N."/>
            <person name="Campin R."/>
            <person name="McAtee P."/>
            <person name="Drummond R.S.M."/>
            <person name="Espley R.V."/>
            <person name="Ireland H.S."/>
            <person name="Wu R."/>
            <person name="Atkinson R.G."/>
            <person name="Karunairetnam S."/>
            <person name="Bulley S."/>
            <person name="Chunkath S."/>
            <person name="Hanley Z."/>
            <person name="Storey R."/>
            <person name="Thrimawithana A.H."/>
            <person name="Thomson S."/>
            <person name="David C."/>
            <person name="Testolin R."/>
            <person name="Huang H."/>
            <person name="Hellens R.P."/>
            <person name="Schaffer R.J."/>
        </authorList>
    </citation>
    <scope>NUCLEOTIDE SEQUENCE [LARGE SCALE GENOMIC DNA]</scope>
    <source>
        <strain evidence="7">cv. Red5</strain>
    </source>
</reference>
<feature type="compositionally biased region" description="Basic and acidic residues" evidence="2">
    <location>
        <begin position="977"/>
        <end position="989"/>
    </location>
</feature>
<feature type="compositionally biased region" description="Polar residues" evidence="2">
    <location>
        <begin position="951"/>
        <end position="966"/>
    </location>
</feature>
<dbReference type="GO" id="GO:0080120">
    <property type="term" value="P:CAAX-box protein maturation"/>
    <property type="evidence" value="ECO:0007669"/>
    <property type="project" value="UniProtKB-ARBA"/>
</dbReference>
<feature type="transmembrane region" description="Helical" evidence="3">
    <location>
        <begin position="1628"/>
        <end position="1648"/>
    </location>
</feature>
<feature type="compositionally biased region" description="Polar residues" evidence="2">
    <location>
        <begin position="932"/>
        <end position="943"/>
    </location>
</feature>
<feature type="transmembrane region" description="Helical" evidence="3">
    <location>
        <begin position="1483"/>
        <end position="1505"/>
    </location>
</feature>
<proteinExistence type="inferred from homology"/>
<protein>
    <submittedName>
        <fullName evidence="6">Embryogenesis-associated protein</fullName>
    </submittedName>
</protein>
<feature type="region of interest" description="Disordered" evidence="2">
    <location>
        <begin position="748"/>
        <end position="843"/>
    </location>
</feature>
<feature type="compositionally biased region" description="Basic and acidic residues" evidence="2">
    <location>
        <begin position="722"/>
        <end position="734"/>
    </location>
</feature>
<dbReference type="FunCoup" id="A0A2R6QUL7">
    <property type="interactions" value="2574"/>
</dbReference>
<organism evidence="6 7">
    <name type="scientific">Actinidia chinensis var. chinensis</name>
    <name type="common">Chinese soft-hair kiwi</name>
    <dbReference type="NCBI Taxonomy" id="1590841"/>
    <lineage>
        <taxon>Eukaryota</taxon>
        <taxon>Viridiplantae</taxon>
        <taxon>Streptophyta</taxon>
        <taxon>Embryophyta</taxon>
        <taxon>Tracheophyta</taxon>
        <taxon>Spermatophyta</taxon>
        <taxon>Magnoliopsida</taxon>
        <taxon>eudicotyledons</taxon>
        <taxon>Gunneridae</taxon>
        <taxon>Pentapetalae</taxon>
        <taxon>asterids</taxon>
        <taxon>Ericales</taxon>
        <taxon>Actinidiaceae</taxon>
        <taxon>Actinidia</taxon>
    </lineage>
</organism>
<feature type="transmembrane region" description="Helical" evidence="3">
    <location>
        <begin position="1517"/>
        <end position="1538"/>
    </location>
</feature>
<feature type="compositionally biased region" description="Basic and acidic residues" evidence="2">
    <location>
        <begin position="775"/>
        <end position="793"/>
    </location>
</feature>
<feature type="domain" description="CAAX prenyl protease 2/Lysostaphin resistance protein A-like" evidence="4">
    <location>
        <begin position="1636"/>
        <end position="1717"/>
    </location>
</feature>
<accession>A0A2R6QUL7</accession>
<feature type="compositionally biased region" description="Low complexity" evidence="2">
    <location>
        <begin position="810"/>
        <end position="823"/>
    </location>
</feature>
<feature type="compositionally biased region" description="Basic and acidic residues" evidence="2">
    <location>
        <begin position="1377"/>
        <end position="1395"/>
    </location>
</feature>
<feature type="region of interest" description="Disordered" evidence="2">
    <location>
        <begin position="675"/>
        <end position="734"/>
    </location>
</feature>
<evidence type="ECO:0000259" key="4">
    <source>
        <dbReference type="Pfam" id="PF02517"/>
    </source>
</evidence>
<evidence type="ECO:0000259" key="5">
    <source>
        <dbReference type="Pfam" id="PF24930"/>
    </source>
</evidence>
<dbReference type="InterPro" id="IPR050960">
    <property type="entry name" value="AB_hydrolase_4_sf"/>
</dbReference>
<name>A0A2R6QUL7_ACTCC</name>
<dbReference type="EMBL" id="NKQK01000012">
    <property type="protein sequence ID" value="PSS15432.1"/>
    <property type="molecule type" value="Genomic_DNA"/>
</dbReference>
<dbReference type="InterPro" id="IPR029058">
    <property type="entry name" value="AB_hydrolase_fold"/>
</dbReference>
<dbReference type="PANTHER" id="PTHR10794">
    <property type="entry name" value="ABHYDROLASE DOMAIN-CONTAINING PROTEIN"/>
    <property type="match status" value="1"/>
</dbReference>
<gene>
    <name evidence="6" type="ORF">CEY00_Acc12923</name>
</gene>
<evidence type="ECO:0000313" key="7">
    <source>
        <dbReference type="Proteomes" id="UP000241394"/>
    </source>
</evidence>
<keyword evidence="7" id="KW-1185">Reference proteome</keyword>
<keyword evidence="3" id="KW-1133">Transmembrane helix</keyword>
<dbReference type="InterPro" id="IPR056652">
    <property type="entry name" value="DUF7750"/>
</dbReference>
<dbReference type="Pfam" id="PF24930">
    <property type="entry name" value="DUF7750"/>
    <property type="match status" value="1"/>
</dbReference>
<dbReference type="OMA" id="GYFPVVM"/>
<dbReference type="GO" id="GO:0034338">
    <property type="term" value="F:short-chain carboxylesterase activity"/>
    <property type="evidence" value="ECO:0007669"/>
    <property type="project" value="TreeGrafter"/>
</dbReference>
<keyword evidence="3" id="KW-0812">Transmembrane</keyword>
<evidence type="ECO:0000256" key="3">
    <source>
        <dbReference type="SAM" id="Phobius"/>
    </source>
</evidence>
<dbReference type="OrthoDB" id="5954035at2759"/>
<dbReference type="PANTHER" id="PTHR10794:SF92">
    <property type="entry name" value="EMBRYOGENESIS-ASSOCIATED PROTEIN EMB8"/>
    <property type="match status" value="1"/>
</dbReference>
<sequence>MSLKPNYHGSHLKAPLTPNRNLTIFRKIAFQVRECRVPRRRRLKSNRNRFVRSQLGTSPFENLFQNLVSQFPSVNSLDLIAPALGFSSGVALYLSRFKPNRNYQVTDIGEWILFTSPTPFNRFVMLRCPTISFEGSELLEDVNERLVKEERHFVRLNSGRIQERGGDERDEAREENIVYQRECVSTEDGGVISLDWPANLDFTEERGLDTTLLIIPGTAEGSMDKNIRSFVCESLMRGYFPVVVNPRGCAGSPLTTARLFTAADSDDICTAIQFISRARPWTTLMGVGWGYGANMLTKYLAEVGERTPLTAATCIDNPFDLEEATRSSLNHIALNQKQTDGLRNILQSNKELFRGRAKGFDVEQALQAKSVRDFDKAISMVSYGFDVIEDFYAKSSTVGVIGNVKIPVLFIQIDDGMVPLYSIPRSLIAENPFTSLLLCSCLPSKVIKSGRYATYWCQHLTIEWLAAVELGLLKGRHPLLEDVDVTLNPAKGLTRVEGRASAESGRVNKSPNRSQSYVLNGYVVHPLEEKFGESNTSVIVSSQFRRVPQKKIEIGDKGLEQKSNGPLDQTSSLNTELVKEEISTIDNERGQVLQTAQVVMNMLDVTMPNTLTEEQKKKVLTAVDQGETVMKALQDAVPEDVRGKFTAAVSEIFHNQETNLKLDGLLNIGSLPTMASESKSKTRENAGGLSSAGGYVDPHSSDLRNSVDDLVDNSNDNQVSMDKPDVGVESEHKASDALQKTIDCDHFQSTTDEGEISSSEKEDTTEWKISPKNADMSRERASESSDNAERAGGTEDAPVDLQKVDQNGVSYSSSDQDKTTSSTKAEDGLSEPVASSVAQPMEGEGIDNMKREETSLHSVSNENNSDSLTFSVSQAFDALTGMDDSTQVAVNSVFGVIEDMITQLEVEKENETDADADDSKEVEDRRTDSRSQNHQVTNDYSSTWREENKNDPSLQSDMVDDLSSNDGMDLRNSARARWAEEERPRRSPDPFKGNSITSSWENDKVSCVNDEDRTREHLVNIELLAEHSNKVRHLYNVPLYITASPYSDSIYKEYLLKYLVTKMPNTKSLDLDTTTALFLDYFPEEHQWKLLELPGNNDDSAGDVDEVANKDIQAHFPSKACIDEVIEPQYVIVDAGEEQEPIQEFDKVDDTNQKVVMSNETSEDLMAFVKTIILDSLNVEVGRRLSTVNTKEIDPNLAGELEEVATAVSLAAGHLNYHISFLDSEDCNSEKLGTLNGEHIVKAILFSVQETNYLRRVLPVGVVVGSSLAALRRYFNVATINGSGKSEAMTLDQINHYAERNGFRLFETEADLIFPHKIDRKYNVSGSRDGKEAKLRNLKNGRVMVGAVTAALGASALLVHQQDSEQGNETSKSLFKSSEEKGNHQKEPDKLEDISEKSENNIVTSLAEKAMSVAGPVVPTKEDGEVDHERLLAMLTELGQKGGILKLVGKVALLWGGLRGAISLTDRLILFLRLAERPLLQRILGFVCMVLVLWSPVVVPLLPTLVRSWATHNSSKFAELACIVGLYASIIILVMLWGKRIRGYENPFEQYGMDFTSLSKFFFRRVAQNEKLMFATCLQIQIFLKGLVGGFILVLSIHSLNVLIGSVRLSWPSTFVSYSSDAVTWLKVFAKMLLLVGQGIIIATGIALVEELLFRSWLPDEIATDLGYYRAVIISGLAFSLLQRSPSAIPGLWLLSLGLSGARHRSQGSLSIPIGLRSGIMASSFVLEKGGFLTYLHNFPVLIARTRPFQPFSGVAGLAFALLLAIVLYPRHPIHQQRKTREIQD</sequence>
<feature type="compositionally biased region" description="Basic and acidic residues" evidence="2">
    <location>
        <begin position="905"/>
        <end position="931"/>
    </location>
</feature>
<dbReference type="GO" id="GO:0047372">
    <property type="term" value="F:monoacylglycerol lipase activity"/>
    <property type="evidence" value="ECO:0007669"/>
    <property type="project" value="TreeGrafter"/>
</dbReference>
<evidence type="ECO:0000256" key="1">
    <source>
        <dbReference type="ARBA" id="ARBA00010884"/>
    </source>
</evidence>
<dbReference type="Pfam" id="PF02517">
    <property type="entry name" value="Rce1-like"/>
    <property type="match status" value="1"/>
</dbReference>
<keyword evidence="3" id="KW-0472">Membrane</keyword>
<dbReference type="InterPro" id="IPR003675">
    <property type="entry name" value="Rce1/LyrA-like_dom"/>
</dbReference>
<dbReference type="Gene3D" id="3.40.50.1820">
    <property type="entry name" value="alpha/beta hydrolase"/>
    <property type="match status" value="1"/>
</dbReference>
<reference evidence="6 7" key="1">
    <citation type="submission" date="2017-07" db="EMBL/GenBank/DDBJ databases">
        <title>An improved, manually edited Actinidia chinensis var. chinensis (kiwifruit) genome highlights the challenges associated with draft genomes and gene prediction in plants.</title>
        <authorList>
            <person name="Pilkington S."/>
            <person name="Crowhurst R."/>
            <person name="Hilario E."/>
            <person name="Nardozza S."/>
            <person name="Fraser L."/>
            <person name="Peng Y."/>
            <person name="Gunaseelan K."/>
            <person name="Simpson R."/>
            <person name="Tahir J."/>
            <person name="Deroles S."/>
            <person name="Templeton K."/>
            <person name="Luo Z."/>
            <person name="Davy M."/>
            <person name="Cheng C."/>
            <person name="Mcneilage M."/>
            <person name="Scaglione D."/>
            <person name="Liu Y."/>
            <person name="Zhang Q."/>
            <person name="Datson P."/>
            <person name="De Silva N."/>
            <person name="Gardiner S."/>
            <person name="Bassett H."/>
            <person name="Chagne D."/>
            <person name="Mccallum J."/>
            <person name="Dzierzon H."/>
            <person name="Deng C."/>
            <person name="Wang Y.-Y."/>
            <person name="Barron N."/>
            <person name="Manako K."/>
            <person name="Bowen J."/>
            <person name="Foster T."/>
            <person name="Erridge Z."/>
            <person name="Tiffin H."/>
            <person name="Waite C."/>
            <person name="Davies K."/>
            <person name="Grierson E."/>
            <person name="Laing W."/>
            <person name="Kirk R."/>
            <person name="Chen X."/>
            <person name="Wood M."/>
            <person name="Montefiori M."/>
            <person name="Brummell D."/>
            <person name="Schwinn K."/>
            <person name="Catanach A."/>
            <person name="Fullerton C."/>
            <person name="Li D."/>
            <person name="Meiyalaghan S."/>
            <person name="Nieuwenhuizen N."/>
            <person name="Read N."/>
            <person name="Prakash R."/>
            <person name="Hunter D."/>
            <person name="Zhang H."/>
            <person name="Mckenzie M."/>
            <person name="Knabel M."/>
            <person name="Harris A."/>
            <person name="Allan A."/>
            <person name="Chen A."/>
            <person name="Janssen B."/>
            <person name="Plunkett B."/>
            <person name="Dwamena C."/>
            <person name="Voogd C."/>
            <person name="Leif D."/>
            <person name="Lafferty D."/>
            <person name="Souleyre E."/>
            <person name="Varkonyi-Gasic E."/>
            <person name="Gambi F."/>
            <person name="Hanley J."/>
            <person name="Yao J.-L."/>
            <person name="Cheung J."/>
            <person name="David K."/>
            <person name="Warren B."/>
            <person name="Marsh K."/>
            <person name="Snowden K."/>
            <person name="Lin-Wang K."/>
            <person name="Brian L."/>
            <person name="Martinez-Sanchez M."/>
            <person name="Wang M."/>
            <person name="Ileperuma N."/>
            <person name="Macnee N."/>
            <person name="Campin R."/>
            <person name="Mcatee P."/>
            <person name="Drummond R."/>
            <person name="Espley R."/>
            <person name="Ireland H."/>
            <person name="Wu R."/>
            <person name="Atkinson R."/>
            <person name="Karunairetnam S."/>
            <person name="Bulley S."/>
            <person name="Chunkath S."/>
            <person name="Hanley Z."/>
            <person name="Storey R."/>
            <person name="Thrimawithana A."/>
            <person name="Thomson S."/>
            <person name="David C."/>
            <person name="Testolin R."/>
        </authorList>
    </citation>
    <scope>NUCLEOTIDE SEQUENCE [LARGE SCALE GENOMIC DNA]</scope>
    <source>
        <strain evidence="7">cv. Red5</strain>
        <tissue evidence="6">Young leaf</tissue>
    </source>
</reference>
<dbReference type="STRING" id="1590841.A0A2R6QUL7"/>
<feature type="region of interest" description="Disordered" evidence="2">
    <location>
        <begin position="1361"/>
        <end position="1395"/>
    </location>
</feature>
<dbReference type="SUPFAM" id="SSF53474">
    <property type="entry name" value="alpha/beta-Hydrolases"/>
    <property type="match status" value="1"/>
</dbReference>
<dbReference type="GO" id="GO:0004175">
    <property type="term" value="F:endopeptidase activity"/>
    <property type="evidence" value="ECO:0007669"/>
    <property type="project" value="UniProtKB-ARBA"/>
</dbReference>
<feature type="domain" description="DUF7750" evidence="5">
    <location>
        <begin position="590"/>
        <end position="654"/>
    </location>
</feature>
<feature type="region of interest" description="Disordered" evidence="2">
    <location>
        <begin position="905"/>
        <end position="998"/>
    </location>
</feature>
<dbReference type="InParanoid" id="A0A2R6QUL7"/>
<feature type="transmembrane region" description="Helical" evidence="3">
    <location>
        <begin position="1582"/>
        <end position="1607"/>
    </location>
</feature>
<evidence type="ECO:0000256" key="2">
    <source>
        <dbReference type="SAM" id="MobiDB-lite"/>
    </source>
</evidence>
<feature type="transmembrane region" description="Helical" evidence="3">
    <location>
        <begin position="1749"/>
        <end position="1769"/>
    </location>
</feature>
<dbReference type="Proteomes" id="UP000241394">
    <property type="component" value="Chromosome LG12"/>
</dbReference>
<evidence type="ECO:0000313" key="6">
    <source>
        <dbReference type="EMBL" id="PSS15432.1"/>
    </source>
</evidence>
<comment type="caution">
    <text evidence="6">The sequence shown here is derived from an EMBL/GenBank/DDBJ whole genome shotgun (WGS) entry which is preliminary data.</text>
</comment>
<dbReference type="Gramene" id="PSS15432">
    <property type="protein sequence ID" value="PSS15432"/>
    <property type="gene ID" value="CEY00_Acc12923"/>
</dbReference>